<sequence>SMRKSHSYDEVTRILRGNIQGRPTDPLVFRCMSLNGRSLDCSVLKKFVYNNVMIEENRSIKFLLQLVKSAAEKFLTQNELFIIALNLYHGRR</sequence>
<keyword evidence="2" id="KW-1185">Reference proteome</keyword>
<accession>A0AAD8ACL1</accession>
<feature type="non-terminal residue" evidence="1">
    <location>
        <position position="92"/>
    </location>
</feature>
<evidence type="ECO:0000313" key="1">
    <source>
        <dbReference type="EMBL" id="KAJ9596586.1"/>
    </source>
</evidence>
<reference evidence="1" key="1">
    <citation type="journal article" date="2023" name="IScience">
        <title>Live-bearing cockroach genome reveals convergent evolutionary mechanisms linked to viviparity in insects and beyond.</title>
        <authorList>
            <person name="Fouks B."/>
            <person name="Harrison M.C."/>
            <person name="Mikhailova A.A."/>
            <person name="Marchal E."/>
            <person name="English S."/>
            <person name="Carruthers M."/>
            <person name="Jennings E.C."/>
            <person name="Chiamaka E.L."/>
            <person name="Frigard R.A."/>
            <person name="Pippel M."/>
            <person name="Attardo G.M."/>
            <person name="Benoit J.B."/>
            <person name="Bornberg-Bauer E."/>
            <person name="Tobe S.S."/>
        </authorList>
    </citation>
    <scope>NUCLEOTIDE SEQUENCE</scope>
    <source>
        <strain evidence="1">Stay&amp;Tobe</strain>
    </source>
</reference>
<dbReference type="Proteomes" id="UP001233999">
    <property type="component" value="Unassembled WGS sequence"/>
</dbReference>
<organism evidence="1 2">
    <name type="scientific">Diploptera punctata</name>
    <name type="common">Pacific beetle cockroach</name>
    <dbReference type="NCBI Taxonomy" id="6984"/>
    <lineage>
        <taxon>Eukaryota</taxon>
        <taxon>Metazoa</taxon>
        <taxon>Ecdysozoa</taxon>
        <taxon>Arthropoda</taxon>
        <taxon>Hexapoda</taxon>
        <taxon>Insecta</taxon>
        <taxon>Pterygota</taxon>
        <taxon>Neoptera</taxon>
        <taxon>Polyneoptera</taxon>
        <taxon>Dictyoptera</taxon>
        <taxon>Blattodea</taxon>
        <taxon>Blaberoidea</taxon>
        <taxon>Blaberidae</taxon>
        <taxon>Diplopterinae</taxon>
        <taxon>Diploptera</taxon>
    </lineage>
</organism>
<name>A0AAD8ACL1_DIPPU</name>
<dbReference type="AlphaFoldDB" id="A0AAD8ACL1"/>
<gene>
    <name evidence="1" type="ORF">L9F63_012378</name>
</gene>
<evidence type="ECO:0000313" key="2">
    <source>
        <dbReference type="Proteomes" id="UP001233999"/>
    </source>
</evidence>
<protein>
    <submittedName>
        <fullName evidence="1">Uncharacterized protein</fullName>
    </submittedName>
</protein>
<feature type="non-terminal residue" evidence="1">
    <location>
        <position position="1"/>
    </location>
</feature>
<dbReference type="EMBL" id="JASPKZ010001979">
    <property type="protein sequence ID" value="KAJ9596586.1"/>
    <property type="molecule type" value="Genomic_DNA"/>
</dbReference>
<proteinExistence type="predicted"/>
<comment type="caution">
    <text evidence="1">The sequence shown here is derived from an EMBL/GenBank/DDBJ whole genome shotgun (WGS) entry which is preliminary data.</text>
</comment>
<reference evidence="1" key="2">
    <citation type="submission" date="2023-05" db="EMBL/GenBank/DDBJ databases">
        <authorList>
            <person name="Fouks B."/>
        </authorList>
    </citation>
    <scope>NUCLEOTIDE SEQUENCE</scope>
    <source>
        <strain evidence="1">Stay&amp;Tobe</strain>
        <tissue evidence="1">Testes</tissue>
    </source>
</reference>